<feature type="transmembrane region" description="Helical" evidence="1">
    <location>
        <begin position="31"/>
        <end position="51"/>
    </location>
</feature>
<protein>
    <recommendedName>
        <fullName evidence="4">Acyltransferase 3 domain-containing protein</fullName>
    </recommendedName>
</protein>
<reference evidence="2 3" key="1">
    <citation type="submission" date="2020-08" db="EMBL/GenBank/DDBJ databases">
        <authorList>
            <person name="Liu G."/>
            <person name="Sun C."/>
        </authorList>
    </citation>
    <scope>NUCLEOTIDE SEQUENCE [LARGE SCALE GENOMIC DNA]</scope>
    <source>
        <strain evidence="2 3">OT19</strain>
    </source>
</reference>
<evidence type="ECO:0000313" key="3">
    <source>
        <dbReference type="Proteomes" id="UP000515297"/>
    </source>
</evidence>
<name>A0A7G6VT08_9SPHN</name>
<keyword evidence="1" id="KW-0472">Membrane</keyword>
<dbReference type="Proteomes" id="UP000515297">
    <property type="component" value="Chromosome"/>
</dbReference>
<evidence type="ECO:0000256" key="1">
    <source>
        <dbReference type="SAM" id="Phobius"/>
    </source>
</evidence>
<dbReference type="AlphaFoldDB" id="A0A7G6VT08"/>
<feature type="transmembrane region" description="Helical" evidence="1">
    <location>
        <begin position="100"/>
        <end position="121"/>
    </location>
</feature>
<organism evidence="2 3">
    <name type="scientific">Croceicoccus marinus</name>
    <dbReference type="NCBI Taxonomy" id="450378"/>
    <lineage>
        <taxon>Bacteria</taxon>
        <taxon>Pseudomonadati</taxon>
        <taxon>Pseudomonadota</taxon>
        <taxon>Alphaproteobacteria</taxon>
        <taxon>Sphingomonadales</taxon>
        <taxon>Erythrobacteraceae</taxon>
        <taxon>Croceicoccus</taxon>
    </lineage>
</organism>
<feature type="transmembrane region" description="Helical" evidence="1">
    <location>
        <begin position="63"/>
        <end position="85"/>
    </location>
</feature>
<sequence length="137" mass="15615">MMFPIFLATSTIVVASHLIDWPVGAKWSAWIWFELSTLVPFALLIILVITNDSRVTWIARVPAMIYLGRISYGIYLYHFLVLWLLLNRSPIHSAVAESGIARLAIATTITICVAAASYRYFETPIGRLKRYFSYERA</sequence>
<evidence type="ECO:0000313" key="2">
    <source>
        <dbReference type="EMBL" id="QNE04873.1"/>
    </source>
</evidence>
<keyword evidence="1" id="KW-1133">Transmembrane helix</keyword>
<accession>A0A7G6VT08</accession>
<proteinExistence type="predicted"/>
<keyword evidence="1" id="KW-0812">Transmembrane</keyword>
<gene>
    <name evidence="2" type="ORF">H4O24_13250</name>
</gene>
<dbReference type="EMBL" id="CP060052">
    <property type="protein sequence ID" value="QNE04873.1"/>
    <property type="molecule type" value="Genomic_DNA"/>
</dbReference>
<evidence type="ECO:0008006" key="4">
    <source>
        <dbReference type="Google" id="ProtNLM"/>
    </source>
</evidence>